<evidence type="ECO:0000256" key="4">
    <source>
        <dbReference type="ARBA" id="ARBA00023242"/>
    </source>
</evidence>
<evidence type="ECO:0000256" key="3">
    <source>
        <dbReference type="ARBA" id="ARBA00023163"/>
    </source>
</evidence>
<dbReference type="Proteomes" id="UP001479436">
    <property type="component" value="Unassembled WGS sequence"/>
</dbReference>
<evidence type="ECO:0000313" key="7">
    <source>
        <dbReference type="Proteomes" id="UP001479436"/>
    </source>
</evidence>
<dbReference type="Pfam" id="PF07039">
    <property type="entry name" value="SGF29_Tudor"/>
    <property type="match status" value="1"/>
</dbReference>
<accession>A0ABR2WRC2</accession>
<keyword evidence="2" id="KW-0805">Transcription regulation</keyword>
<dbReference type="PANTHER" id="PTHR21539:SF0">
    <property type="entry name" value="SAGA-ASSOCIATED FACTOR 29"/>
    <property type="match status" value="1"/>
</dbReference>
<evidence type="ECO:0000313" key="6">
    <source>
        <dbReference type="EMBL" id="KAK9764070.1"/>
    </source>
</evidence>
<keyword evidence="4" id="KW-0539">Nucleus</keyword>
<dbReference type="InterPro" id="IPR047288">
    <property type="entry name" value="Tudor_SGF29_rpt1"/>
</dbReference>
<dbReference type="InterPro" id="IPR047287">
    <property type="entry name" value="Tudor_SGF29_rpt2"/>
</dbReference>
<organism evidence="6 7">
    <name type="scientific">Basidiobolus ranarum</name>
    <dbReference type="NCBI Taxonomy" id="34480"/>
    <lineage>
        <taxon>Eukaryota</taxon>
        <taxon>Fungi</taxon>
        <taxon>Fungi incertae sedis</taxon>
        <taxon>Zoopagomycota</taxon>
        <taxon>Entomophthoromycotina</taxon>
        <taxon>Basidiobolomycetes</taxon>
        <taxon>Basidiobolales</taxon>
        <taxon>Basidiobolaceae</taxon>
        <taxon>Basidiobolus</taxon>
    </lineage>
</organism>
<keyword evidence="7" id="KW-1185">Reference proteome</keyword>
<evidence type="ECO:0000256" key="2">
    <source>
        <dbReference type="ARBA" id="ARBA00023015"/>
    </source>
</evidence>
<protein>
    <recommendedName>
        <fullName evidence="5">SGF29 C-terminal domain-containing protein</fullName>
    </recommendedName>
</protein>
<dbReference type="InterPro" id="IPR010750">
    <property type="entry name" value="SGF29_tudor-like_dom"/>
</dbReference>
<proteinExistence type="predicted"/>
<comment type="subcellular location">
    <subcellularLocation>
        <location evidence="1">Nucleus</location>
    </subcellularLocation>
</comment>
<sequence>MSVERKRSVRSRTHEDQEEISIWEKVCRELGKLEAIQEEGVDIFSQINKLHELVEDEGPIQSLSVNLGRLYKEGDENVSREQKYITHALENLGILIALRDAPELDSKRKKRKDSVDSVSSLGSLPSFKKAKSHTPSYDNGTIIPKRSYVAAKTPKTKDKSQEWILAVVLQYLPEKNKYQVEDAEVDENGKRMKYNLPLRNIIPLPEEYTVGEIPEFGIDHVVLALYPNTTCFYKATVVLPPSKVKEPNYEGTYRVSFEDDDDVDRFVPIMYVVEMPKNPKQKG</sequence>
<gene>
    <name evidence="6" type="ORF">K7432_008748</name>
</gene>
<dbReference type="CDD" id="cd20394">
    <property type="entry name" value="Tudor_SGF29_rpt2"/>
    <property type="match status" value="1"/>
</dbReference>
<feature type="domain" description="SGF29 C-terminal" evidence="5">
    <location>
        <begin position="139"/>
        <end position="281"/>
    </location>
</feature>
<evidence type="ECO:0000259" key="5">
    <source>
        <dbReference type="PROSITE" id="PS51518"/>
    </source>
</evidence>
<dbReference type="CDD" id="cd20393">
    <property type="entry name" value="Tudor_SGF29_rpt1"/>
    <property type="match status" value="1"/>
</dbReference>
<dbReference type="EMBL" id="JASJQH010000500">
    <property type="protein sequence ID" value="KAK9764070.1"/>
    <property type="molecule type" value="Genomic_DNA"/>
</dbReference>
<comment type="caution">
    <text evidence="6">The sequence shown here is derived from an EMBL/GenBank/DDBJ whole genome shotgun (WGS) entry which is preliminary data.</text>
</comment>
<dbReference type="PROSITE" id="PS51518">
    <property type="entry name" value="SGF29_C"/>
    <property type="match status" value="1"/>
</dbReference>
<keyword evidence="3" id="KW-0804">Transcription</keyword>
<dbReference type="Gene3D" id="2.30.30.140">
    <property type="match status" value="2"/>
</dbReference>
<dbReference type="PANTHER" id="PTHR21539">
    <property type="entry name" value="SAGA-ASSOCIATED FACTOR 29"/>
    <property type="match status" value="1"/>
</dbReference>
<reference evidence="6 7" key="1">
    <citation type="submission" date="2023-04" db="EMBL/GenBank/DDBJ databases">
        <title>Genome of Basidiobolus ranarum AG-B5.</title>
        <authorList>
            <person name="Stajich J.E."/>
            <person name="Carter-House D."/>
            <person name="Gryganskyi A."/>
        </authorList>
    </citation>
    <scope>NUCLEOTIDE SEQUENCE [LARGE SCALE GENOMIC DNA]</scope>
    <source>
        <strain evidence="6 7">AG-B5</strain>
    </source>
</reference>
<evidence type="ECO:0000256" key="1">
    <source>
        <dbReference type="ARBA" id="ARBA00004123"/>
    </source>
</evidence>
<name>A0ABR2WRC2_9FUNG</name>
<dbReference type="InterPro" id="IPR037802">
    <property type="entry name" value="SGF29"/>
</dbReference>